<keyword evidence="3" id="KW-0804">Transcription</keyword>
<accession>A0A2A7NR47</accession>
<evidence type="ECO:0000256" key="4">
    <source>
        <dbReference type="PROSITE-ProRule" id="PRU00335"/>
    </source>
</evidence>
<evidence type="ECO:0000256" key="3">
    <source>
        <dbReference type="ARBA" id="ARBA00023163"/>
    </source>
</evidence>
<dbReference type="SUPFAM" id="SSF46689">
    <property type="entry name" value="Homeodomain-like"/>
    <property type="match status" value="1"/>
</dbReference>
<dbReference type="InterPro" id="IPR009057">
    <property type="entry name" value="Homeodomain-like_sf"/>
</dbReference>
<keyword evidence="7" id="KW-1185">Reference proteome</keyword>
<dbReference type="Pfam" id="PF00440">
    <property type="entry name" value="TetR_N"/>
    <property type="match status" value="1"/>
</dbReference>
<dbReference type="InterPro" id="IPR001647">
    <property type="entry name" value="HTH_TetR"/>
</dbReference>
<evidence type="ECO:0000259" key="5">
    <source>
        <dbReference type="PROSITE" id="PS50977"/>
    </source>
</evidence>
<dbReference type="AlphaFoldDB" id="A0A2A7NR47"/>
<feature type="DNA-binding region" description="H-T-H motif" evidence="4">
    <location>
        <begin position="54"/>
        <end position="73"/>
    </location>
</feature>
<keyword evidence="1" id="KW-0805">Transcription regulation</keyword>
<dbReference type="EMBL" id="PDCR01000023">
    <property type="protein sequence ID" value="PEG53069.1"/>
    <property type="molecule type" value="Genomic_DNA"/>
</dbReference>
<evidence type="ECO:0000313" key="6">
    <source>
        <dbReference type="EMBL" id="PEG53069.1"/>
    </source>
</evidence>
<evidence type="ECO:0000256" key="1">
    <source>
        <dbReference type="ARBA" id="ARBA00023015"/>
    </source>
</evidence>
<dbReference type="PANTHER" id="PTHR30055:SF238">
    <property type="entry name" value="MYCOFACTOCIN BIOSYNTHESIS TRANSCRIPTIONAL REGULATOR MFTR-RELATED"/>
    <property type="match status" value="1"/>
</dbReference>
<dbReference type="PROSITE" id="PS50977">
    <property type="entry name" value="HTH_TETR_2"/>
    <property type="match status" value="1"/>
</dbReference>
<gene>
    <name evidence="6" type="ORF">CRI78_17930</name>
</gene>
<dbReference type="Gene3D" id="1.10.357.10">
    <property type="entry name" value="Tetracycline Repressor, domain 2"/>
    <property type="match status" value="1"/>
</dbReference>
<dbReference type="OrthoDB" id="4143918at2"/>
<dbReference type="Proteomes" id="UP000220340">
    <property type="component" value="Unassembled WGS sequence"/>
</dbReference>
<evidence type="ECO:0000256" key="2">
    <source>
        <dbReference type="ARBA" id="ARBA00023125"/>
    </source>
</evidence>
<dbReference type="PRINTS" id="PR00455">
    <property type="entry name" value="HTHTETR"/>
</dbReference>
<dbReference type="PANTHER" id="PTHR30055">
    <property type="entry name" value="HTH-TYPE TRANSCRIPTIONAL REGULATOR RUTR"/>
    <property type="match status" value="1"/>
</dbReference>
<feature type="domain" description="HTH tetR-type" evidence="5">
    <location>
        <begin position="31"/>
        <end position="91"/>
    </location>
</feature>
<name>A0A2A7NR47_9MYCO</name>
<dbReference type="InterPro" id="IPR050109">
    <property type="entry name" value="HTH-type_TetR-like_transc_reg"/>
</dbReference>
<dbReference type="GO" id="GO:0000976">
    <property type="term" value="F:transcription cis-regulatory region binding"/>
    <property type="evidence" value="ECO:0007669"/>
    <property type="project" value="TreeGrafter"/>
</dbReference>
<keyword evidence="2 4" id="KW-0238">DNA-binding</keyword>
<sequence>MRGLSAPQVRMTVVSGASRGTDLGLRERKKQRTRAILIDAALRLCLEQGYEHTTVDQIAAAAEVSPRTYSRYFATKEAVFLTLLDDVSEQVAVEVGRLPHGTGPIEALRSAHTAVLTRVLDRRGGAVTSDRVALILRIFNNANALQQSAFEYRSTVVAGALAKLMGVEIGDRRLQLGLSVFSVLIVTACADLVADAEGAPLGPALMIERINEACEQVAGFAAELFSTGPGGADVVTNA</sequence>
<dbReference type="GO" id="GO:0003700">
    <property type="term" value="F:DNA-binding transcription factor activity"/>
    <property type="evidence" value="ECO:0007669"/>
    <property type="project" value="TreeGrafter"/>
</dbReference>
<organism evidence="6 7">
    <name type="scientific">Mycolicibacterium diernhoferi</name>
    <dbReference type="NCBI Taxonomy" id="1801"/>
    <lineage>
        <taxon>Bacteria</taxon>
        <taxon>Bacillati</taxon>
        <taxon>Actinomycetota</taxon>
        <taxon>Actinomycetes</taxon>
        <taxon>Mycobacteriales</taxon>
        <taxon>Mycobacteriaceae</taxon>
        <taxon>Mycolicibacterium</taxon>
    </lineage>
</organism>
<protein>
    <submittedName>
        <fullName evidence="6">TetR family transcriptional regulator</fullName>
    </submittedName>
</protein>
<evidence type="ECO:0000313" key="7">
    <source>
        <dbReference type="Proteomes" id="UP000220340"/>
    </source>
</evidence>
<proteinExistence type="predicted"/>
<comment type="caution">
    <text evidence="6">The sequence shown here is derived from an EMBL/GenBank/DDBJ whole genome shotgun (WGS) entry which is preliminary data.</text>
</comment>
<reference evidence="6 7" key="1">
    <citation type="submission" date="2017-10" db="EMBL/GenBank/DDBJ databases">
        <title>The new phylogeny of genus Mycobacterium.</title>
        <authorList>
            <person name="Tortoli E."/>
            <person name="Trovato A."/>
            <person name="Cirillo D.M."/>
        </authorList>
    </citation>
    <scope>NUCLEOTIDE SEQUENCE [LARGE SCALE GENOMIC DNA]</scope>
    <source>
        <strain evidence="6 7">IP141170001</strain>
    </source>
</reference>